<protein>
    <submittedName>
        <fullName evidence="2">Uncharacterized protein</fullName>
    </submittedName>
</protein>
<reference evidence="2" key="1">
    <citation type="submission" date="2018-02" db="EMBL/GenBank/DDBJ databases">
        <title>Rhizophora mucronata_Transcriptome.</title>
        <authorList>
            <person name="Meera S.P."/>
            <person name="Sreeshan A."/>
            <person name="Augustine A."/>
        </authorList>
    </citation>
    <scope>NUCLEOTIDE SEQUENCE</scope>
    <source>
        <tissue evidence="2">Leaf</tissue>
    </source>
</reference>
<feature type="region of interest" description="Disordered" evidence="1">
    <location>
        <begin position="1"/>
        <end position="27"/>
    </location>
</feature>
<name>A0A2P2PQ35_RHIMU</name>
<dbReference type="EMBL" id="GGEC01076235">
    <property type="protein sequence ID" value="MBX56719.1"/>
    <property type="molecule type" value="Transcribed_RNA"/>
</dbReference>
<sequence>MNYPHHPWACSSKHPPPREVAQHQHKD</sequence>
<feature type="compositionally biased region" description="Basic and acidic residues" evidence="1">
    <location>
        <begin position="16"/>
        <end position="27"/>
    </location>
</feature>
<accession>A0A2P2PQ35</accession>
<proteinExistence type="predicted"/>
<dbReference type="AlphaFoldDB" id="A0A2P2PQ35"/>
<evidence type="ECO:0000256" key="1">
    <source>
        <dbReference type="SAM" id="MobiDB-lite"/>
    </source>
</evidence>
<organism evidence="2">
    <name type="scientific">Rhizophora mucronata</name>
    <name type="common">Asiatic mangrove</name>
    <dbReference type="NCBI Taxonomy" id="61149"/>
    <lineage>
        <taxon>Eukaryota</taxon>
        <taxon>Viridiplantae</taxon>
        <taxon>Streptophyta</taxon>
        <taxon>Embryophyta</taxon>
        <taxon>Tracheophyta</taxon>
        <taxon>Spermatophyta</taxon>
        <taxon>Magnoliopsida</taxon>
        <taxon>eudicotyledons</taxon>
        <taxon>Gunneridae</taxon>
        <taxon>Pentapetalae</taxon>
        <taxon>rosids</taxon>
        <taxon>fabids</taxon>
        <taxon>Malpighiales</taxon>
        <taxon>Rhizophoraceae</taxon>
        <taxon>Rhizophora</taxon>
    </lineage>
</organism>
<evidence type="ECO:0000313" key="2">
    <source>
        <dbReference type="EMBL" id="MBX56719.1"/>
    </source>
</evidence>